<organism evidence="1 2">
    <name type="scientific">Corynebacterium spheniscorum</name>
    <dbReference type="NCBI Taxonomy" id="185761"/>
    <lineage>
        <taxon>Bacteria</taxon>
        <taxon>Bacillati</taxon>
        <taxon>Actinomycetota</taxon>
        <taxon>Actinomycetes</taxon>
        <taxon>Mycobacteriales</taxon>
        <taxon>Corynebacteriaceae</taxon>
        <taxon>Corynebacterium</taxon>
    </lineage>
</organism>
<accession>A0A1I2U3B1</accession>
<dbReference type="Proteomes" id="UP000199065">
    <property type="component" value="Unassembled WGS sequence"/>
</dbReference>
<dbReference type="InterPro" id="IPR025338">
    <property type="entry name" value="DUF4244"/>
</dbReference>
<gene>
    <name evidence="1" type="ORF">SAMN05660282_01725</name>
</gene>
<dbReference type="EMBL" id="FOPJ01000011">
    <property type="protein sequence ID" value="SFG71652.1"/>
    <property type="molecule type" value="Genomic_DNA"/>
</dbReference>
<evidence type="ECO:0008006" key="3">
    <source>
        <dbReference type="Google" id="ProtNLM"/>
    </source>
</evidence>
<dbReference type="STRING" id="185761.SAMN05660282_01725"/>
<sequence length="135" mass="14540">MKQWHSEGQEQSAAIIAAEGSGSRGKPTTPSIQGLRSTYVYGTPFRHRSPQSRIDTTVYARRMMEVFSAKPPRAHRETVLSQVLKDESGMSTIEYAMGSLAAAALAAVLYTVVKGRGVVDAIQSIIMDALSNVPG</sequence>
<name>A0A1I2U3B1_9CORY</name>
<proteinExistence type="predicted"/>
<dbReference type="AlphaFoldDB" id="A0A1I2U3B1"/>
<dbReference type="Pfam" id="PF14029">
    <property type="entry name" value="DUF4244"/>
    <property type="match status" value="1"/>
</dbReference>
<evidence type="ECO:0000313" key="2">
    <source>
        <dbReference type="Proteomes" id="UP000199065"/>
    </source>
</evidence>
<evidence type="ECO:0000313" key="1">
    <source>
        <dbReference type="EMBL" id="SFG71652.1"/>
    </source>
</evidence>
<protein>
    <recommendedName>
        <fullName evidence="3">DUF4244 domain-containing protein</fullName>
    </recommendedName>
</protein>
<reference evidence="1 2" key="1">
    <citation type="submission" date="2016-10" db="EMBL/GenBank/DDBJ databases">
        <authorList>
            <person name="de Groot N.N."/>
        </authorList>
    </citation>
    <scope>NUCLEOTIDE SEQUENCE [LARGE SCALE GENOMIC DNA]</scope>
    <source>
        <strain>J11</strain>
        <strain evidence="2">PG 39</strain>
    </source>
</reference>
<keyword evidence="2" id="KW-1185">Reference proteome</keyword>